<reference evidence="1" key="1">
    <citation type="journal article" date="2021" name="PeerJ">
        <title>Extensive microbial diversity within the chicken gut microbiome revealed by metagenomics and culture.</title>
        <authorList>
            <person name="Gilroy R."/>
            <person name="Ravi A."/>
            <person name="Getino M."/>
            <person name="Pursley I."/>
            <person name="Horton D.L."/>
            <person name="Alikhan N.F."/>
            <person name="Baker D."/>
            <person name="Gharbi K."/>
            <person name="Hall N."/>
            <person name="Watson M."/>
            <person name="Adriaenssens E.M."/>
            <person name="Foster-Nyarko E."/>
            <person name="Jarju S."/>
            <person name="Secka A."/>
            <person name="Antonio M."/>
            <person name="Oren A."/>
            <person name="Chaudhuri R.R."/>
            <person name="La Ragione R."/>
            <person name="Hildebrand F."/>
            <person name="Pallen M.J."/>
        </authorList>
    </citation>
    <scope>NUCLEOTIDE SEQUENCE</scope>
    <source>
        <strain evidence="1">1345</strain>
    </source>
</reference>
<reference evidence="1" key="2">
    <citation type="submission" date="2021-04" db="EMBL/GenBank/DDBJ databases">
        <authorList>
            <person name="Gilroy R."/>
        </authorList>
    </citation>
    <scope>NUCLEOTIDE SEQUENCE</scope>
    <source>
        <strain evidence="1">1345</strain>
    </source>
</reference>
<comment type="caution">
    <text evidence="1">The sequence shown here is derived from an EMBL/GenBank/DDBJ whole genome shotgun (WGS) entry which is preliminary data.</text>
</comment>
<dbReference type="Gene3D" id="3.80.10.10">
    <property type="entry name" value="Ribonuclease Inhibitor"/>
    <property type="match status" value="4"/>
</dbReference>
<dbReference type="Pfam" id="PF13306">
    <property type="entry name" value="LRR_5"/>
    <property type="match status" value="4"/>
</dbReference>
<dbReference type="AlphaFoldDB" id="A0A9D1ZWP4"/>
<gene>
    <name evidence="1" type="ORF">H9729_05850</name>
</gene>
<dbReference type="InterPro" id="IPR053139">
    <property type="entry name" value="Surface_bspA-like"/>
</dbReference>
<dbReference type="InterPro" id="IPR032675">
    <property type="entry name" value="LRR_dom_sf"/>
</dbReference>
<proteinExistence type="predicted"/>
<dbReference type="SUPFAM" id="SSF52058">
    <property type="entry name" value="L domain-like"/>
    <property type="match status" value="2"/>
</dbReference>
<dbReference type="InterPro" id="IPR026906">
    <property type="entry name" value="LRR_5"/>
</dbReference>
<organism evidence="1 2">
    <name type="scientific">Candidatus Borkfalkia excrementigallinarum</name>
    <dbReference type="NCBI Taxonomy" id="2838506"/>
    <lineage>
        <taxon>Bacteria</taxon>
        <taxon>Bacillati</taxon>
        <taxon>Bacillota</taxon>
        <taxon>Clostridia</taxon>
        <taxon>Christensenellales</taxon>
        <taxon>Christensenellaceae</taxon>
        <taxon>Candidatus Borkfalkia</taxon>
    </lineage>
</organism>
<dbReference type="Proteomes" id="UP000886750">
    <property type="component" value="Unassembled WGS sequence"/>
</dbReference>
<sequence length="678" mass="71667">VFAMARDSADIQLNIGAEVVRIPDYLFSGARISSISFAQPSNVTTIGDHAFTNYTGTQVTIPQSVEWVFENSFPAGTTVTWEGKYVYRGNTLFQYIGSDTAFTVPQTIAEKAITAIGANAFAGKTSLRECFIPATIEEIGANAFSGCTDLVILAEAAAKPAGWSDAFNPENVPVVWDWDSLNYTPINGGSEYAVTKGSGSAPIVFIPSYHNEKPVTAIGEQGFAGMENLTAVVFQDGSNITDIGREAFEGCALLSDIVLPGGVTYIGADAFSGCHSLAYIEIPQGAANIKLNGFSPETTVEWQGRFLFRGDTLLQYSGDEAVFIVPEGIAVIGANAFAGNTALEKCIVPVTVTDMEQDALKGCTGTIVAEAAAKPAGWDEGYNPDNAVIVWNLPEAAAGLTYTEINGGTEYAVSKGAQNAEIVYIPAYYNGKPVTQIGNLGFAYMTSIIAVVFEEDSNITVIGQQAFHGCENLADIVLPESVLSIGDSAFIECKSLTDIVLPGGLTEIGVNVFLDCIALKSAAIPDGVTEIGAHAFHGCGSLERIDLPDTVEQIGDYAFLGCHSLERINISENSELETIGVSAFLDCVSLTKVVLPNGAASIGQQAFHGCTNLTSIYIPESVETIGWYAFVGCGKVTVYTPHAAWPAGWDAAFNPSGGSVAWNSPRWYPSGDEGAEII</sequence>
<dbReference type="EMBL" id="DXCQ01000054">
    <property type="protein sequence ID" value="HIY97195.1"/>
    <property type="molecule type" value="Genomic_DNA"/>
</dbReference>
<dbReference type="PANTHER" id="PTHR45661:SF3">
    <property type="entry name" value="IG-LIKE DOMAIN-CONTAINING PROTEIN"/>
    <property type="match status" value="1"/>
</dbReference>
<protein>
    <submittedName>
        <fullName evidence="1">Leucine-rich repeat domain-containing protein</fullName>
    </submittedName>
</protein>
<dbReference type="PANTHER" id="PTHR45661">
    <property type="entry name" value="SURFACE ANTIGEN"/>
    <property type="match status" value="1"/>
</dbReference>
<evidence type="ECO:0000313" key="2">
    <source>
        <dbReference type="Proteomes" id="UP000886750"/>
    </source>
</evidence>
<name>A0A9D1ZWP4_9FIRM</name>
<accession>A0A9D1ZWP4</accession>
<evidence type="ECO:0000313" key="1">
    <source>
        <dbReference type="EMBL" id="HIY97195.1"/>
    </source>
</evidence>
<feature type="non-terminal residue" evidence="1">
    <location>
        <position position="1"/>
    </location>
</feature>